<reference evidence="5 6" key="1">
    <citation type="journal article" date="2021" name="Elife">
        <title>Chloroplast acquisition without the gene transfer in kleptoplastic sea slugs, Plakobranchus ocellatus.</title>
        <authorList>
            <person name="Maeda T."/>
            <person name="Takahashi S."/>
            <person name="Yoshida T."/>
            <person name="Shimamura S."/>
            <person name="Takaki Y."/>
            <person name="Nagai Y."/>
            <person name="Toyoda A."/>
            <person name="Suzuki Y."/>
            <person name="Arimoto A."/>
            <person name="Ishii H."/>
            <person name="Satoh N."/>
            <person name="Nishiyama T."/>
            <person name="Hasebe M."/>
            <person name="Maruyama T."/>
            <person name="Minagawa J."/>
            <person name="Obokata J."/>
            <person name="Shigenobu S."/>
        </authorList>
    </citation>
    <scope>NUCLEOTIDE SEQUENCE [LARGE SCALE GENOMIC DNA]</scope>
</reference>
<comment type="similarity">
    <text evidence="2">Belongs to the PIGH family.</text>
</comment>
<name>A0AAV4DW08_9GAST</name>
<dbReference type="GO" id="GO:0016757">
    <property type="term" value="F:glycosyltransferase activity"/>
    <property type="evidence" value="ECO:0007669"/>
    <property type="project" value="UniProtKB-KW"/>
</dbReference>
<keyword evidence="3" id="KW-0812">Transmembrane</keyword>
<keyword evidence="5" id="KW-0808">Transferase</keyword>
<evidence type="ECO:0000256" key="1">
    <source>
        <dbReference type="ARBA" id="ARBA00004687"/>
    </source>
</evidence>
<dbReference type="InterPro" id="IPR019328">
    <property type="entry name" value="PIGH-H_dom"/>
</dbReference>
<keyword evidence="3" id="KW-0472">Membrane</keyword>
<evidence type="ECO:0000256" key="2">
    <source>
        <dbReference type="ARBA" id="ARBA00009610"/>
    </source>
</evidence>
<sequence length="167" mass="18843">MSHSDDGKFGSKFTFVHQPLKSKPAFFLLFLTTSVTAFSFGLHLMDIEILSVGCLILVLCLILRLHRKIYSESILILPSLGLQVETVYYLGSVKTHFIHISYIKDIVINEAVTMHSILCYLVVLLYDPGTGQTKGLYPLFSHSWPPLSDLKSVYKAAQQNLIKPNKR</sequence>
<feature type="domain" description="Phosphatidylinositol N-acetylglucosaminyltransferase subunit H conserved" evidence="4">
    <location>
        <begin position="73"/>
        <end position="129"/>
    </location>
</feature>
<proteinExistence type="inferred from homology"/>
<keyword evidence="5" id="KW-0328">Glycosyltransferase</keyword>
<dbReference type="Pfam" id="PF10181">
    <property type="entry name" value="PIG-H"/>
    <property type="match status" value="1"/>
</dbReference>
<keyword evidence="6" id="KW-1185">Reference proteome</keyword>
<dbReference type="Proteomes" id="UP000735302">
    <property type="component" value="Unassembled WGS sequence"/>
</dbReference>
<evidence type="ECO:0000259" key="4">
    <source>
        <dbReference type="Pfam" id="PF10181"/>
    </source>
</evidence>
<dbReference type="PANTHER" id="PTHR15231">
    <property type="entry name" value="PHOSPHATIDYLINOSITOL N-ACETYLGLUCOSAMINYLTRANSFERASE SUBUNIT H"/>
    <property type="match status" value="1"/>
</dbReference>
<accession>A0AAV4DW08</accession>
<evidence type="ECO:0000313" key="5">
    <source>
        <dbReference type="EMBL" id="GFO48187.1"/>
    </source>
</evidence>
<dbReference type="GO" id="GO:0006506">
    <property type="term" value="P:GPI anchor biosynthetic process"/>
    <property type="evidence" value="ECO:0007669"/>
    <property type="project" value="InterPro"/>
</dbReference>
<organism evidence="5 6">
    <name type="scientific">Plakobranchus ocellatus</name>
    <dbReference type="NCBI Taxonomy" id="259542"/>
    <lineage>
        <taxon>Eukaryota</taxon>
        <taxon>Metazoa</taxon>
        <taxon>Spiralia</taxon>
        <taxon>Lophotrochozoa</taxon>
        <taxon>Mollusca</taxon>
        <taxon>Gastropoda</taxon>
        <taxon>Heterobranchia</taxon>
        <taxon>Euthyneura</taxon>
        <taxon>Panpulmonata</taxon>
        <taxon>Sacoglossa</taxon>
        <taxon>Placobranchoidea</taxon>
        <taxon>Plakobranchidae</taxon>
        <taxon>Plakobranchus</taxon>
    </lineage>
</organism>
<feature type="transmembrane region" description="Helical" evidence="3">
    <location>
        <begin position="49"/>
        <end position="66"/>
    </location>
</feature>
<dbReference type="EMBL" id="BLXT01008384">
    <property type="protein sequence ID" value="GFO48187.1"/>
    <property type="molecule type" value="Genomic_DNA"/>
</dbReference>
<dbReference type="AlphaFoldDB" id="A0AAV4DW08"/>
<comment type="pathway">
    <text evidence="1">Glycolipid biosynthesis; glycosylphosphatidylinositol-anchor biosynthesis.</text>
</comment>
<comment type="caution">
    <text evidence="5">The sequence shown here is derived from an EMBL/GenBank/DDBJ whole genome shotgun (WGS) entry which is preliminary data.</text>
</comment>
<dbReference type="PANTHER" id="PTHR15231:SF1">
    <property type="entry name" value="PHOSPHATIDYLINOSITOL N-ACETYLGLUCOSAMINYLTRANSFERASE SUBUNIT H"/>
    <property type="match status" value="1"/>
</dbReference>
<keyword evidence="3" id="KW-1133">Transmembrane helix</keyword>
<dbReference type="GO" id="GO:0000506">
    <property type="term" value="C:glycosylphosphatidylinositol-N-acetylglucosaminyltransferase (GPI-GnT) complex"/>
    <property type="evidence" value="ECO:0007669"/>
    <property type="project" value="InterPro"/>
</dbReference>
<evidence type="ECO:0000313" key="6">
    <source>
        <dbReference type="Proteomes" id="UP000735302"/>
    </source>
</evidence>
<feature type="transmembrane region" description="Helical" evidence="3">
    <location>
        <begin position="25"/>
        <end position="43"/>
    </location>
</feature>
<gene>
    <name evidence="5" type="ORF">PoB_007469200</name>
</gene>
<protein>
    <submittedName>
        <fullName evidence="5">Phosphatidylinositol n-acetylglucosaminyltransferase subunit h-like</fullName>
    </submittedName>
</protein>
<evidence type="ECO:0000256" key="3">
    <source>
        <dbReference type="SAM" id="Phobius"/>
    </source>
</evidence>
<dbReference type="InterPro" id="IPR044215">
    <property type="entry name" value="PIG-H"/>
</dbReference>